<dbReference type="PANTHER" id="PTHR43163">
    <property type="entry name" value="DIPEPTIDE TRANSPORT SYSTEM PERMEASE PROTEIN DPPB-RELATED"/>
    <property type="match status" value="1"/>
</dbReference>
<evidence type="ECO:0000256" key="1">
    <source>
        <dbReference type="ARBA" id="ARBA00004651"/>
    </source>
</evidence>
<dbReference type="InterPro" id="IPR045621">
    <property type="entry name" value="BPD_transp_1_N"/>
</dbReference>
<gene>
    <name evidence="9" type="ORF">LCGC14_2200970</name>
</gene>
<feature type="transmembrane region" description="Helical" evidence="7">
    <location>
        <begin position="174"/>
        <end position="195"/>
    </location>
</feature>
<evidence type="ECO:0000256" key="5">
    <source>
        <dbReference type="ARBA" id="ARBA00022989"/>
    </source>
</evidence>
<dbReference type="EMBL" id="LAZR01029003">
    <property type="protein sequence ID" value="KKL60873.1"/>
    <property type="molecule type" value="Genomic_DNA"/>
</dbReference>
<dbReference type="GO" id="GO:0005886">
    <property type="term" value="C:plasma membrane"/>
    <property type="evidence" value="ECO:0007669"/>
    <property type="project" value="UniProtKB-SubCell"/>
</dbReference>
<dbReference type="InterPro" id="IPR035906">
    <property type="entry name" value="MetI-like_sf"/>
</dbReference>
<dbReference type="Pfam" id="PF00528">
    <property type="entry name" value="BPD_transp_1"/>
    <property type="match status" value="1"/>
</dbReference>
<evidence type="ECO:0000256" key="2">
    <source>
        <dbReference type="ARBA" id="ARBA00022448"/>
    </source>
</evidence>
<dbReference type="PROSITE" id="PS50928">
    <property type="entry name" value="ABC_TM1"/>
    <property type="match status" value="1"/>
</dbReference>
<dbReference type="PANTHER" id="PTHR43163:SF6">
    <property type="entry name" value="DIPEPTIDE TRANSPORT SYSTEM PERMEASE PROTEIN DPPB-RELATED"/>
    <property type="match status" value="1"/>
</dbReference>
<proteinExistence type="predicted"/>
<reference evidence="9" key="1">
    <citation type="journal article" date="2015" name="Nature">
        <title>Complex archaea that bridge the gap between prokaryotes and eukaryotes.</title>
        <authorList>
            <person name="Spang A."/>
            <person name="Saw J.H."/>
            <person name="Jorgensen S.L."/>
            <person name="Zaremba-Niedzwiedzka K."/>
            <person name="Martijn J."/>
            <person name="Lind A.E."/>
            <person name="van Eijk R."/>
            <person name="Schleper C."/>
            <person name="Guy L."/>
            <person name="Ettema T.J."/>
        </authorList>
    </citation>
    <scope>NUCLEOTIDE SEQUENCE</scope>
</reference>
<feature type="transmembrane region" description="Helical" evidence="7">
    <location>
        <begin position="301"/>
        <end position="327"/>
    </location>
</feature>
<keyword evidence="2" id="KW-0813">Transport</keyword>
<comment type="subcellular location">
    <subcellularLocation>
        <location evidence="1">Cell membrane</location>
        <topology evidence="1">Multi-pass membrane protein</topology>
    </subcellularLocation>
</comment>
<protein>
    <recommendedName>
        <fullName evidence="8">ABC transmembrane type-1 domain-containing protein</fullName>
    </recommendedName>
</protein>
<keyword evidence="4 7" id="KW-0812">Transmembrane</keyword>
<dbReference type="GO" id="GO:0055085">
    <property type="term" value="P:transmembrane transport"/>
    <property type="evidence" value="ECO:0007669"/>
    <property type="project" value="InterPro"/>
</dbReference>
<keyword evidence="6 7" id="KW-0472">Membrane</keyword>
<dbReference type="AlphaFoldDB" id="A0A0F9DGQ5"/>
<dbReference type="InterPro" id="IPR000515">
    <property type="entry name" value="MetI-like"/>
</dbReference>
<evidence type="ECO:0000256" key="3">
    <source>
        <dbReference type="ARBA" id="ARBA00022475"/>
    </source>
</evidence>
<feature type="transmembrane region" description="Helical" evidence="7">
    <location>
        <begin position="255"/>
        <end position="281"/>
    </location>
</feature>
<feature type="transmembrane region" description="Helical" evidence="7">
    <location>
        <begin position="133"/>
        <end position="162"/>
    </location>
</feature>
<dbReference type="CDD" id="cd06261">
    <property type="entry name" value="TM_PBP2"/>
    <property type="match status" value="1"/>
</dbReference>
<dbReference type="Pfam" id="PF19300">
    <property type="entry name" value="BPD_transp_1_N"/>
    <property type="match status" value="1"/>
</dbReference>
<feature type="domain" description="ABC transmembrane type-1" evidence="8">
    <location>
        <begin position="95"/>
        <end position="324"/>
    </location>
</feature>
<keyword evidence="3" id="KW-1003">Cell membrane</keyword>
<evidence type="ECO:0000259" key="8">
    <source>
        <dbReference type="PROSITE" id="PS50928"/>
    </source>
</evidence>
<accession>A0A0F9DGQ5</accession>
<feature type="transmembrane region" description="Helical" evidence="7">
    <location>
        <begin position="99"/>
        <end position="121"/>
    </location>
</feature>
<name>A0A0F9DGQ5_9ZZZZ</name>
<evidence type="ECO:0000313" key="9">
    <source>
        <dbReference type="EMBL" id="KKL60873.1"/>
    </source>
</evidence>
<evidence type="ECO:0000256" key="7">
    <source>
        <dbReference type="SAM" id="Phobius"/>
    </source>
</evidence>
<organism evidence="9">
    <name type="scientific">marine sediment metagenome</name>
    <dbReference type="NCBI Taxonomy" id="412755"/>
    <lineage>
        <taxon>unclassified sequences</taxon>
        <taxon>metagenomes</taxon>
        <taxon>ecological metagenomes</taxon>
    </lineage>
</organism>
<feature type="transmembrane region" description="Helical" evidence="7">
    <location>
        <begin position="12"/>
        <end position="30"/>
    </location>
</feature>
<sequence length="334" mass="37260">MKWYIAKRLLMLIPVLLGASVLAFTLIHLAPGDPARTITGDHASPQAIAAIREKYGLDKPLPVQYWIWLKQVLRGDMGRSISSNEYVTREILERFPNTVELAICAMLLAIAVGSIAGIISASKQYSALDYTTMGIALFGVSMPVFWLGIMLMMIFGVLLRWLPISGRIDVLIPFTRITGFYILDSIITLNFRALISTIRYLILPSVALSTIPMATIARVTRSSMLEVLRQDFIRTERAKGLSERLVIYRHAVKNAMIPVITVIGLNFGLLLAGAILTETVFSWPGIGKYVVKAVTMRDYPAVQGCVMFFALIFVFVNLIADILYVLIDPRIKYK</sequence>
<evidence type="ECO:0000256" key="6">
    <source>
        <dbReference type="ARBA" id="ARBA00023136"/>
    </source>
</evidence>
<comment type="caution">
    <text evidence="9">The sequence shown here is derived from an EMBL/GenBank/DDBJ whole genome shotgun (WGS) entry which is preliminary data.</text>
</comment>
<dbReference type="SUPFAM" id="SSF161098">
    <property type="entry name" value="MetI-like"/>
    <property type="match status" value="1"/>
</dbReference>
<dbReference type="Gene3D" id="1.10.3720.10">
    <property type="entry name" value="MetI-like"/>
    <property type="match status" value="1"/>
</dbReference>
<keyword evidence="5 7" id="KW-1133">Transmembrane helix</keyword>
<evidence type="ECO:0000256" key="4">
    <source>
        <dbReference type="ARBA" id="ARBA00022692"/>
    </source>
</evidence>